<sequence length="265" mass="28376">MKISAPAVLSFLGALLAVESARAQPIRAVYDVYAAGMTVLQLEAVFDLSATGYRVETQLRTRGIASTIVPGQQVAQVVGAWQAGQARPSSYRSHGTWRGRERVVVLAWEAGNPVVQALVPPDEEEREVVPADARRGTIDALSALALLSRTVAGSGGCQGQAPVFDGRRRSDFASQGGALEIIRPWGEAWHGQALRCSFIGRQVAGFLRDQPRGEAARPQQGTAWMAAPFPGAPPIPVRIEMPSRWFGTATAVLLRAESSAVAQRR</sequence>
<keyword evidence="3" id="KW-1185">Reference proteome</keyword>
<reference evidence="3" key="1">
    <citation type="journal article" date="2019" name="Int. J. Syst. Evol. Microbiol.">
        <title>The Global Catalogue of Microorganisms (GCM) 10K type strain sequencing project: providing services to taxonomists for standard genome sequencing and annotation.</title>
        <authorList>
            <consortium name="The Broad Institute Genomics Platform"/>
            <consortium name="The Broad Institute Genome Sequencing Center for Infectious Disease"/>
            <person name="Wu L."/>
            <person name="Ma J."/>
        </authorList>
    </citation>
    <scope>NUCLEOTIDE SEQUENCE [LARGE SCALE GENOMIC DNA]</scope>
    <source>
        <strain evidence="3">CGMCC 1.16855</strain>
    </source>
</reference>
<accession>A0ABV7BRV0</accession>
<evidence type="ECO:0000256" key="1">
    <source>
        <dbReference type="SAM" id="SignalP"/>
    </source>
</evidence>
<feature type="chain" id="PRO_5045926611" evidence="1">
    <location>
        <begin position="24"/>
        <end position="265"/>
    </location>
</feature>
<dbReference type="RefSeq" id="WP_216836520.1">
    <property type="nucleotide sequence ID" value="NZ_JAFNJS010000003.1"/>
</dbReference>
<dbReference type="EMBL" id="JBHRSB010000003">
    <property type="protein sequence ID" value="MFC3000425.1"/>
    <property type="molecule type" value="Genomic_DNA"/>
</dbReference>
<comment type="caution">
    <text evidence="2">The sequence shown here is derived from an EMBL/GenBank/DDBJ whole genome shotgun (WGS) entry which is preliminary data.</text>
</comment>
<protein>
    <submittedName>
        <fullName evidence="2">DUF3108 domain-containing protein</fullName>
    </submittedName>
</protein>
<organism evidence="2 3">
    <name type="scientific">Falsiroseomonas tokyonensis</name>
    <dbReference type="NCBI Taxonomy" id="430521"/>
    <lineage>
        <taxon>Bacteria</taxon>
        <taxon>Pseudomonadati</taxon>
        <taxon>Pseudomonadota</taxon>
        <taxon>Alphaproteobacteria</taxon>
        <taxon>Acetobacterales</taxon>
        <taxon>Roseomonadaceae</taxon>
        <taxon>Falsiroseomonas</taxon>
    </lineage>
</organism>
<feature type="signal peptide" evidence="1">
    <location>
        <begin position="1"/>
        <end position="23"/>
    </location>
</feature>
<dbReference type="Pfam" id="PF11306">
    <property type="entry name" value="DUF3108"/>
    <property type="match status" value="1"/>
</dbReference>
<evidence type="ECO:0000313" key="3">
    <source>
        <dbReference type="Proteomes" id="UP001595420"/>
    </source>
</evidence>
<gene>
    <name evidence="2" type="ORF">ACFOD3_11015</name>
</gene>
<dbReference type="InterPro" id="IPR021457">
    <property type="entry name" value="DUF3108"/>
</dbReference>
<dbReference type="Proteomes" id="UP001595420">
    <property type="component" value="Unassembled WGS sequence"/>
</dbReference>
<keyword evidence="1" id="KW-0732">Signal</keyword>
<name>A0ABV7BRV0_9PROT</name>
<proteinExistence type="predicted"/>
<evidence type="ECO:0000313" key="2">
    <source>
        <dbReference type="EMBL" id="MFC3000425.1"/>
    </source>
</evidence>